<evidence type="ECO:0000313" key="12">
    <source>
        <dbReference type="EMBL" id="ORX98591.1"/>
    </source>
</evidence>
<protein>
    <submittedName>
        <fullName evidence="12">Uncharacterized protein</fullName>
    </submittedName>
</protein>
<comment type="caution">
    <text evidence="12">The sequence shown here is derived from an EMBL/GenBank/DDBJ whole genome shotgun (WGS) entry which is preliminary data.</text>
</comment>
<organism evidence="12 13">
    <name type="scientific">Basidiobolus meristosporus CBS 931.73</name>
    <dbReference type="NCBI Taxonomy" id="1314790"/>
    <lineage>
        <taxon>Eukaryota</taxon>
        <taxon>Fungi</taxon>
        <taxon>Fungi incertae sedis</taxon>
        <taxon>Zoopagomycota</taxon>
        <taxon>Entomophthoromycotina</taxon>
        <taxon>Basidiobolomycetes</taxon>
        <taxon>Basidiobolales</taxon>
        <taxon>Basidiobolaceae</taxon>
        <taxon>Basidiobolus</taxon>
    </lineage>
</organism>
<evidence type="ECO:0000256" key="10">
    <source>
        <dbReference type="SAM" id="Phobius"/>
    </source>
</evidence>
<evidence type="ECO:0000256" key="8">
    <source>
        <dbReference type="ARBA" id="ARBA00038311"/>
    </source>
</evidence>
<dbReference type="STRING" id="1314790.A0A1Y1YKP1"/>
<evidence type="ECO:0000256" key="5">
    <source>
        <dbReference type="ARBA" id="ARBA00022989"/>
    </source>
</evidence>
<proteinExistence type="inferred from homology"/>
<evidence type="ECO:0000256" key="3">
    <source>
        <dbReference type="ARBA" id="ARBA00022729"/>
    </source>
</evidence>
<dbReference type="GO" id="GO:0005789">
    <property type="term" value="C:endoplasmic reticulum membrane"/>
    <property type="evidence" value="ECO:0007669"/>
    <property type="project" value="UniProtKB-SubCell"/>
</dbReference>
<gene>
    <name evidence="12" type="ORF">K493DRAFT_313602</name>
</gene>
<evidence type="ECO:0000256" key="2">
    <source>
        <dbReference type="ARBA" id="ARBA00022692"/>
    </source>
</evidence>
<comment type="subcellular location">
    <subcellularLocation>
        <location evidence="1">Endoplasmic reticulum membrane</location>
        <topology evidence="1">Single-pass type I membrane protein</topology>
    </subcellularLocation>
</comment>
<feature type="compositionally biased region" description="Basic and acidic residues" evidence="9">
    <location>
        <begin position="191"/>
        <end position="207"/>
    </location>
</feature>
<reference evidence="12 13" key="1">
    <citation type="submission" date="2016-07" db="EMBL/GenBank/DDBJ databases">
        <title>Pervasive Adenine N6-methylation of Active Genes in Fungi.</title>
        <authorList>
            <consortium name="DOE Joint Genome Institute"/>
            <person name="Mondo S.J."/>
            <person name="Dannebaum R.O."/>
            <person name="Kuo R.C."/>
            <person name="Labutti K."/>
            <person name="Haridas S."/>
            <person name="Kuo A."/>
            <person name="Salamov A."/>
            <person name="Ahrendt S.R."/>
            <person name="Lipzen A."/>
            <person name="Sullivan W."/>
            <person name="Andreopoulos W.B."/>
            <person name="Clum A."/>
            <person name="Lindquist E."/>
            <person name="Daum C."/>
            <person name="Ramamoorthy G.K."/>
            <person name="Gryganskyi A."/>
            <person name="Culley D."/>
            <person name="Magnuson J.K."/>
            <person name="James T.Y."/>
            <person name="O'Malley M.A."/>
            <person name="Stajich J.E."/>
            <person name="Spatafora J.W."/>
            <person name="Visel A."/>
            <person name="Grigoriev I.V."/>
        </authorList>
    </citation>
    <scope>NUCLEOTIDE SEQUENCE [LARGE SCALE GENOMIC DNA]</scope>
    <source>
        <strain evidence="12 13">CBS 931.73</strain>
    </source>
</reference>
<evidence type="ECO:0000256" key="1">
    <source>
        <dbReference type="ARBA" id="ARBA00004115"/>
    </source>
</evidence>
<evidence type="ECO:0000256" key="7">
    <source>
        <dbReference type="ARBA" id="ARBA00037565"/>
    </source>
</evidence>
<evidence type="ECO:0000256" key="9">
    <source>
        <dbReference type="SAM" id="MobiDB-lite"/>
    </source>
</evidence>
<feature type="chain" id="PRO_5013345023" evidence="11">
    <location>
        <begin position="26"/>
        <end position="226"/>
    </location>
</feature>
<accession>A0A1Y1YKP1</accession>
<feature type="region of interest" description="Disordered" evidence="9">
    <location>
        <begin position="179"/>
        <end position="226"/>
    </location>
</feature>
<evidence type="ECO:0000313" key="13">
    <source>
        <dbReference type="Proteomes" id="UP000193498"/>
    </source>
</evidence>
<keyword evidence="4" id="KW-0256">Endoplasmic reticulum</keyword>
<keyword evidence="13" id="KW-1185">Reference proteome</keyword>
<dbReference type="OrthoDB" id="1926781at2759"/>
<feature type="signal peptide" evidence="11">
    <location>
        <begin position="1"/>
        <end position="25"/>
    </location>
</feature>
<dbReference type="PANTHER" id="PTHR12924">
    <property type="entry name" value="TRANSLOCON-ASSOCIATED PROTEIN, ALPHA SUBUNIT"/>
    <property type="match status" value="1"/>
</dbReference>
<comment type="function">
    <text evidence="7">Is probably involved in a pathway contributing to genomic integrity.</text>
</comment>
<dbReference type="Proteomes" id="UP000193498">
    <property type="component" value="Unassembled WGS sequence"/>
</dbReference>
<dbReference type="PANTHER" id="PTHR12924:SF0">
    <property type="entry name" value="TRANSLOCON-ASSOCIATED PROTEIN SUBUNIT ALPHA"/>
    <property type="match status" value="1"/>
</dbReference>
<evidence type="ECO:0000256" key="4">
    <source>
        <dbReference type="ARBA" id="ARBA00022824"/>
    </source>
</evidence>
<comment type="similarity">
    <text evidence="8">Belongs to the IRC22 family.</text>
</comment>
<evidence type="ECO:0000256" key="11">
    <source>
        <dbReference type="SAM" id="SignalP"/>
    </source>
</evidence>
<keyword evidence="3 11" id="KW-0732">Signal</keyword>
<dbReference type="InParanoid" id="A0A1Y1YKP1"/>
<keyword evidence="2 10" id="KW-0812">Transmembrane</keyword>
<dbReference type="Pfam" id="PF03896">
    <property type="entry name" value="TRAP_alpha"/>
    <property type="match status" value="1"/>
</dbReference>
<dbReference type="AlphaFoldDB" id="A0A1Y1YKP1"/>
<dbReference type="EMBL" id="MCFE01000111">
    <property type="protein sequence ID" value="ORX98591.1"/>
    <property type="molecule type" value="Genomic_DNA"/>
</dbReference>
<keyword evidence="6 10" id="KW-0472">Membrane</keyword>
<feature type="transmembrane region" description="Helical" evidence="10">
    <location>
        <begin position="149"/>
        <end position="169"/>
    </location>
</feature>
<sequence>MSLRTGLGFYFCLFLVLLSPFAAWAQEKPEVKVSADFSGVVVNGEMNNMVISFANNGETELSVATVQGAFVHPDNFEQVLRSLTPLKVNKKVAAGDIIEIPFKFYADFSPTELGLVVSVDFADKAKTTFNEVAHSAVVMLISTESIFDIQLLSVYLLLIAGVVGIGYMIKNTYFKPAPKKRAAPQPVAPVKDTEKKVDQSWVPEHHFKSSPKQSPKTSPKLKKRRA</sequence>
<dbReference type="InterPro" id="IPR005595">
    <property type="entry name" value="TRAP_alpha"/>
</dbReference>
<evidence type="ECO:0000256" key="6">
    <source>
        <dbReference type="ARBA" id="ARBA00023136"/>
    </source>
</evidence>
<keyword evidence="5 10" id="KW-1133">Transmembrane helix</keyword>
<name>A0A1Y1YKP1_9FUNG</name>